<organism evidence="4 5">
    <name type="scientific">Mytilus coruscus</name>
    <name type="common">Sea mussel</name>
    <dbReference type="NCBI Taxonomy" id="42192"/>
    <lineage>
        <taxon>Eukaryota</taxon>
        <taxon>Metazoa</taxon>
        <taxon>Spiralia</taxon>
        <taxon>Lophotrochozoa</taxon>
        <taxon>Mollusca</taxon>
        <taxon>Bivalvia</taxon>
        <taxon>Autobranchia</taxon>
        <taxon>Pteriomorphia</taxon>
        <taxon>Mytilida</taxon>
        <taxon>Mytiloidea</taxon>
        <taxon>Mytilidae</taxon>
        <taxon>Mytilinae</taxon>
        <taxon>Mytilus</taxon>
    </lineage>
</organism>
<dbReference type="OrthoDB" id="8037576at2759"/>
<protein>
    <recommendedName>
        <fullName evidence="6">Integrase catalytic domain-containing protein</fullName>
    </recommendedName>
</protein>
<dbReference type="PANTHER" id="PTHR37984">
    <property type="entry name" value="PROTEIN CBG26694"/>
    <property type="match status" value="1"/>
</dbReference>
<dbReference type="InterPro" id="IPR000953">
    <property type="entry name" value="Chromo/chromo_shadow_dom"/>
</dbReference>
<evidence type="ECO:0008006" key="6">
    <source>
        <dbReference type="Google" id="ProtNLM"/>
    </source>
</evidence>
<dbReference type="InterPro" id="IPR001584">
    <property type="entry name" value="Integrase_cat-core"/>
</dbReference>
<evidence type="ECO:0000313" key="5">
    <source>
        <dbReference type="Proteomes" id="UP000507470"/>
    </source>
</evidence>
<dbReference type="Pfam" id="PF00665">
    <property type="entry name" value="rve"/>
    <property type="match status" value="1"/>
</dbReference>
<feature type="domain" description="Integrase catalytic" evidence="3">
    <location>
        <begin position="231"/>
        <end position="402"/>
    </location>
</feature>
<dbReference type="GO" id="GO:0015074">
    <property type="term" value="P:DNA integration"/>
    <property type="evidence" value="ECO:0007669"/>
    <property type="project" value="InterPro"/>
</dbReference>
<dbReference type="Gene3D" id="3.30.420.10">
    <property type="entry name" value="Ribonuclease H-like superfamily/Ribonuclease H"/>
    <property type="match status" value="1"/>
</dbReference>
<evidence type="ECO:0000259" key="2">
    <source>
        <dbReference type="PROSITE" id="PS50013"/>
    </source>
</evidence>
<dbReference type="EMBL" id="CACVKT020003742">
    <property type="protein sequence ID" value="CAC5385634.1"/>
    <property type="molecule type" value="Genomic_DNA"/>
</dbReference>
<dbReference type="GO" id="GO:0003676">
    <property type="term" value="F:nucleic acid binding"/>
    <property type="evidence" value="ECO:0007669"/>
    <property type="project" value="InterPro"/>
</dbReference>
<dbReference type="Proteomes" id="UP000507470">
    <property type="component" value="Unassembled WGS sequence"/>
</dbReference>
<dbReference type="CDD" id="cd00024">
    <property type="entry name" value="CD_CSD"/>
    <property type="match status" value="1"/>
</dbReference>
<sequence>MGNGFAALQFEIKYRKGCNNQVADALSRRSNPEQPDDENEIAAVKVSEVNTGTEASGKDRTSESIQVEIFYDDYTMVAPLDPVIARPELSNLPAIAKLQQNCPDFGNMYRFLTQGILPADNDQSSKVQKSAQDYSICNNVLYKWFQKRVRVDNGEKWIKQFCLPQALREDALLSYHDSFVGGAHLGIERVYHALSLKYFWPKMHQSIENYIRSCDRCQRIKRDTKGKKPPLNPLPVDTTFERWHMDFLKLSKTNEGYSYVLLLVDSFSKWSEAFPMKTQEALRLQSFLFREIISRYGAMKCLVTDLGRNFVSNLVNALCQMLNITRHHTSSYHPQTNGLVERTNSTLIQAVRAYIPDNTPDAQNNPPVDNDQDDQIADNESTDSETDSDNGDEPNNVIDDTFHEVEKLLNNRNARGIQYFLVKWKNGSKPTWEPKQNIGEGLIQEYFTRKTKKGRRRKQRKYFKRP</sequence>
<feature type="compositionally biased region" description="Acidic residues" evidence="1">
    <location>
        <begin position="370"/>
        <end position="392"/>
    </location>
</feature>
<dbReference type="InterPro" id="IPR050951">
    <property type="entry name" value="Retrovirus_Pol_polyprotein"/>
</dbReference>
<dbReference type="InterPro" id="IPR016197">
    <property type="entry name" value="Chromo-like_dom_sf"/>
</dbReference>
<proteinExistence type="predicted"/>
<evidence type="ECO:0000259" key="3">
    <source>
        <dbReference type="PROSITE" id="PS50994"/>
    </source>
</evidence>
<dbReference type="InterPro" id="IPR041588">
    <property type="entry name" value="Integrase_H2C2"/>
</dbReference>
<name>A0A6J8BS13_MYTCO</name>
<dbReference type="SUPFAM" id="SSF53098">
    <property type="entry name" value="Ribonuclease H-like"/>
    <property type="match status" value="1"/>
</dbReference>
<evidence type="ECO:0000256" key="1">
    <source>
        <dbReference type="SAM" id="MobiDB-lite"/>
    </source>
</evidence>
<dbReference type="Pfam" id="PF00385">
    <property type="entry name" value="Chromo"/>
    <property type="match status" value="1"/>
</dbReference>
<dbReference type="SUPFAM" id="SSF54160">
    <property type="entry name" value="Chromo domain-like"/>
    <property type="match status" value="1"/>
</dbReference>
<dbReference type="InterPro" id="IPR012337">
    <property type="entry name" value="RNaseH-like_sf"/>
</dbReference>
<dbReference type="PROSITE" id="PS50994">
    <property type="entry name" value="INTEGRASE"/>
    <property type="match status" value="1"/>
</dbReference>
<dbReference type="InterPro" id="IPR036397">
    <property type="entry name" value="RNaseH_sf"/>
</dbReference>
<dbReference type="SMART" id="SM00298">
    <property type="entry name" value="CHROMO"/>
    <property type="match status" value="1"/>
</dbReference>
<dbReference type="PANTHER" id="PTHR37984:SF5">
    <property type="entry name" value="PROTEIN NYNRIN-LIKE"/>
    <property type="match status" value="1"/>
</dbReference>
<dbReference type="FunFam" id="1.10.340.70:FF:000001">
    <property type="entry name" value="Retrovirus-related Pol polyprotein from transposon gypsy-like Protein"/>
    <property type="match status" value="1"/>
</dbReference>
<dbReference type="AlphaFoldDB" id="A0A6J8BS13"/>
<dbReference type="InterPro" id="IPR023780">
    <property type="entry name" value="Chromo_domain"/>
</dbReference>
<keyword evidence="5" id="KW-1185">Reference proteome</keyword>
<feature type="compositionally biased region" description="Low complexity" evidence="1">
    <location>
        <begin position="360"/>
        <end position="369"/>
    </location>
</feature>
<evidence type="ECO:0000313" key="4">
    <source>
        <dbReference type="EMBL" id="CAC5385634.1"/>
    </source>
</evidence>
<dbReference type="Gene3D" id="2.40.50.40">
    <property type="match status" value="1"/>
</dbReference>
<dbReference type="PROSITE" id="PS50013">
    <property type="entry name" value="CHROMO_2"/>
    <property type="match status" value="1"/>
</dbReference>
<gene>
    <name evidence="4" type="ORF">MCOR_21149</name>
</gene>
<feature type="domain" description="Chromo" evidence="2">
    <location>
        <begin position="403"/>
        <end position="459"/>
    </location>
</feature>
<reference evidence="4 5" key="1">
    <citation type="submission" date="2020-06" db="EMBL/GenBank/DDBJ databases">
        <authorList>
            <person name="Li R."/>
            <person name="Bekaert M."/>
        </authorList>
    </citation>
    <scope>NUCLEOTIDE SEQUENCE [LARGE SCALE GENOMIC DNA]</scope>
    <source>
        <strain evidence="5">wild</strain>
    </source>
</reference>
<dbReference type="Pfam" id="PF17921">
    <property type="entry name" value="Integrase_H2C2"/>
    <property type="match status" value="1"/>
</dbReference>
<dbReference type="Gene3D" id="1.10.340.70">
    <property type="match status" value="1"/>
</dbReference>
<feature type="region of interest" description="Disordered" evidence="1">
    <location>
        <begin position="357"/>
        <end position="398"/>
    </location>
</feature>
<accession>A0A6J8BS13</accession>